<reference evidence="2" key="1">
    <citation type="submission" date="2019-05" db="EMBL/GenBank/DDBJ databases">
        <title>Isolation, diversity and antifungal activity of Actinobacteria from wheat.</title>
        <authorList>
            <person name="Yu B."/>
        </authorList>
    </citation>
    <scope>NUCLEOTIDE SEQUENCE [LARGE SCALE GENOMIC DNA]</scope>
    <source>
        <strain evidence="2">NEAU-HEGS1-5</strain>
    </source>
</reference>
<dbReference type="OrthoDB" id="3447380at2"/>
<sequence length="443" mass="47497">MLERMRAVIAAVAMGGAVALCGAVALPAAAGAATVTAPSDLAVSPSPVIVATGAGTPATFTYKSAEAGTARLLDGSGRAVALATGPAGSGAYSARYGFTFRDEPGAWKLEVRTGGGTATKEFQVHWNTGLDFAASPDVADRGGVVRLSGTLTYGASRGYAGQRVYLAFKPVGGSYGRVGWVTTDGRGRFSADERVDRSGWWRAEFDGTTAAEPATSDSDRVDVRDAARRTRVTGFDASPDPVRAGGTLRLRGRLEIGGGDFWRGFPDHRVKILFKPDGGYRWRYVTSAWTGDRGFFAADVRARTSGWWRAEFEAVTGATGSVSSSDYVTVRAPRPVPPPAADTRVIRFNAAPEPVGYGRYLTFRGALQVWDDGWEGYGHQKVTVWFKKAGGSWHYVKTLRTNVSGKFWGRTKATRSGSWKVVFPGDDEARRSSSRADWVRVKH</sequence>
<evidence type="ECO:0000313" key="2">
    <source>
        <dbReference type="EMBL" id="TLP63871.1"/>
    </source>
</evidence>
<protein>
    <recommendedName>
        <fullName evidence="4">Htaa domain protein</fullName>
    </recommendedName>
</protein>
<feature type="signal peptide" evidence="1">
    <location>
        <begin position="1"/>
        <end position="32"/>
    </location>
</feature>
<gene>
    <name evidence="2" type="ORF">FED44_06460</name>
</gene>
<dbReference type="EMBL" id="VANP01000002">
    <property type="protein sequence ID" value="TLP63871.1"/>
    <property type="molecule type" value="Genomic_DNA"/>
</dbReference>
<feature type="chain" id="PRO_5024299716" description="Htaa domain protein" evidence="1">
    <location>
        <begin position="33"/>
        <end position="443"/>
    </location>
</feature>
<dbReference type="AlphaFoldDB" id="A0A5R8ZDS4"/>
<evidence type="ECO:0008006" key="4">
    <source>
        <dbReference type="Google" id="ProtNLM"/>
    </source>
</evidence>
<evidence type="ECO:0000256" key="1">
    <source>
        <dbReference type="SAM" id="SignalP"/>
    </source>
</evidence>
<comment type="caution">
    <text evidence="2">The sequence shown here is derived from an EMBL/GenBank/DDBJ whole genome shotgun (WGS) entry which is preliminary data.</text>
</comment>
<dbReference type="Proteomes" id="UP000309033">
    <property type="component" value="Unassembled WGS sequence"/>
</dbReference>
<proteinExistence type="predicted"/>
<accession>A0A5R8ZDS4</accession>
<keyword evidence="1" id="KW-0732">Signal</keyword>
<name>A0A5R8ZDS4_9ACTN</name>
<evidence type="ECO:0000313" key="3">
    <source>
        <dbReference type="Proteomes" id="UP000309033"/>
    </source>
</evidence>
<keyword evidence="3" id="KW-1185">Reference proteome</keyword>
<organism evidence="2 3">
    <name type="scientific">Microbispora triticiradicis</name>
    <dbReference type="NCBI Taxonomy" id="2200763"/>
    <lineage>
        <taxon>Bacteria</taxon>
        <taxon>Bacillati</taxon>
        <taxon>Actinomycetota</taxon>
        <taxon>Actinomycetes</taxon>
        <taxon>Streptosporangiales</taxon>
        <taxon>Streptosporangiaceae</taxon>
        <taxon>Microbispora</taxon>
    </lineage>
</organism>